<dbReference type="STRING" id="649639.Bcell_4214"/>
<dbReference type="RefSeq" id="WP_013490767.1">
    <property type="nucleotide sequence ID" value="NC_014829.1"/>
</dbReference>
<dbReference type="HOGENOM" id="CLU_2630684_0_0_9"/>
<organism evidence="2 3">
    <name type="scientific">Evansella cellulosilytica (strain ATCC 21833 / DSM 2522 / FERM P-1141 / JCM 9156 / N-4)</name>
    <name type="common">Bacillus cellulosilyticus</name>
    <dbReference type="NCBI Taxonomy" id="649639"/>
    <lineage>
        <taxon>Bacteria</taxon>
        <taxon>Bacillati</taxon>
        <taxon>Bacillota</taxon>
        <taxon>Bacilli</taxon>
        <taxon>Bacillales</taxon>
        <taxon>Bacillaceae</taxon>
        <taxon>Evansella</taxon>
    </lineage>
</organism>
<evidence type="ECO:0000313" key="2">
    <source>
        <dbReference type="EMBL" id="ADU32441.1"/>
    </source>
</evidence>
<dbReference type="Proteomes" id="UP000001401">
    <property type="component" value="Chromosome"/>
</dbReference>
<name>E6TYZ8_EVAC2</name>
<accession>E6TYZ8</accession>
<keyword evidence="1" id="KW-0812">Transmembrane</keyword>
<feature type="transmembrane region" description="Helical" evidence="1">
    <location>
        <begin position="32"/>
        <end position="50"/>
    </location>
</feature>
<reference evidence="2" key="1">
    <citation type="submission" date="2010-12" db="EMBL/GenBank/DDBJ databases">
        <title>Complete sequence of Bacillus cellulosilyticus DSM 2522.</title>
        <authorList>
            <consortium name="US DOE Joint Genome Institute"/>
            <person name="Lucas S."/>
            <person name="Copeland A."/>
            <person name="Lapidus A."/>
            <person name="Cheng J.-F."/>
            <person name="Bruce D."/>
            <person name="Goodwin L."/>
            <person name="Pitluck S."/>
            <person name="Chertkov O."/>
            <person name="Detter J.C."/>
            <person name="Han C."/>
            <person name="Tapia R."/>
            <person name="Land M."/>
            <person name="Hauser L."/>
            <person name="Jeffries C."/>
            <person name="Kyrpides N."/>
            <person name="Ivanova N."/>
            <person name="Mikhailova N."/>
            <person name="Brumm P."/>
            <person name="Mead D."/>
            <person name="Woyke T."/>
        </authorList>
    </citation>
    <scope>NUCLEOTIDE SEQUENCE [LARGE SCALE GENOMIC DNA]</scope>
    <source>
        <strain evidence="2">DSM 2522</strain>
    </source>
</reference>
<evidence type="ECO:0000313" key="3">
    <source>
        <dbReference type="Proteomes" id="UP000001401"/>
    </source>
</evidence>
<evidence type="ECO:0000256" key="1">
    <source>
        <dbReference type="SAM" id="Phobius"/>
    </source>
</evidence>
<gene>
    <name evidence="2" type="ordered locus">Bcell_4214</name>
</gene>
<sequence length="77" mass="9225">MMLFFIFLCLILYWFTWYDLKRKKSRIRTYVVVFSALTVISIFSGIVLIVDTTLMPSPNEVLYNVYGKLYRLLSLTW</sequence>
<keyword evidence="1" id="KW-0472">Membrane</keyword>
<keyword evidence="3" id="KW-1185">Reference proteome</keyword>
<protein>
    <submittedName>
        <fullName evidence="2">Uncharacterized protein</fullName>
    </submittedName>
</protein>
<keyword evidence="1" id="KW-1133">Transmembrane helix</keyword>
<dbReference type="EMBL" id="CP002394">
    <property type="protein sequence ID" value="ADU32441.1"/>
    <property type="molecule type" value="Genomic_DNA"/>
</dbReference>
<proteinExistence type="predicted"/>
<dbReference type="KEGG" id="bco:Bcell_4214"/>
<dbReference type="AlphaFoldDB" id="E6TYZ8"/>